<dbReference type="OrthoDB" id="195446at2759"/>
<keyword evidence="7" id="KW-1185">Reference proteome</keyword>
<sequence>MTRPGKTRSDWLIATRYSAADVSSPDLSGAASKVENGFNASVVANPKLPQKALLAATLTKDIDTPIPEPIEEKACSGTAKKETKWSAGLFATFIQVITLGGQASFSSDLTLQVDYSCDSMETHKFTPPLSYIAKAVEDTAVKTHLKLGGLGAKVFIVTGIKMASNITIITIEEKKKETITEIGVHIPAAQLTVGPKGSHNSTKYDKHTRTIAGPIVFAFEIEKILVNLRGKIVHGEYIDGAMLAKKEGAATDYIVERAGQDLDEDEIDDFDVTARLGTDDETGEVSERSRQLLLCCQESFAEEPRGIAGVQLSRFNLWASNIGVFSSRQASLDYRLRTAPTAKAAVDGNLEIICTQLLSALAGQESLPDEVLDEFAGASQKDVHDFGLKFFRRSSPTANVRLSALSLVDSTIDTLHQLSLAIRRASNRNSLTRVPNLYDIDGAYPLVRDLEEGSPVPRPVPRVRFEATPGFEDFLRRILKSRWLRPDENAALNRDQKDYRQLMIDRCVASISIRRRQLAYFKDHQAKLAIEVAAMSVPAAPKLVKPNAQSTKPAAAPQLLSPSNFKEPAPQQSSFHEITEETPSETIGSEFQSTSFRLSPSTYAPSSAGSSSDAGGLGTEGPFEVPPVPELGPGDKEKMCPYCCLVYPAKTFSLQKKSRRWKKHLLEDLQPYICLFKNCNQRGKTYRSFKDWQAHLSQPHDQAWLCSLFHPGVNTAEDQAFLFDKAAQFNEHLYLYHPDLDPATTHGIFQAARQPAALPQWCFVCLAEQNSAVALQRHLANHLERAFLLALPSRDDVKDSDDVSSGRPSSRTAPTGTAAPQDADLLDLRDLYGDDSDARTVAAQTLSAKDFAARLSTINIESTLIQDRRPLLDTWTSELSSIQSFGGIQDQERDHTLNWLSVMDYIALQSDYLRCRQPGTGEWFLDSAVFNTWVETEKQSFLCLGIPGAGKTILASAVVENLHRRFQGDLSVGIAYLYCNFRRQNKQKAEDLLSSLLKQLAQSLPSLPDSLESLYNIHKVNRTRPSLYEISSTLQSVALMYSRVFIIVDALDECQVSDGCRANILSEIFSLKAKCNANIFTTSRIIPEIVNKFEGSVRSEIRAIEEDIGKYLDAHMSQLPRFTLSEPKLQEEIKSGILKAVEGMFLLAQLYLGSLIDETTVGAIKSALKQFQKQTQRSIEDKKLEMLSLAYEETVERINEQKKGIQLLANKVLLWITCAKRPLTTSELQHALAVQVGELELDKDNLSEIEDMVSVCAGLVRIEENNIIRFCHYTAQEYFEQTRATWFPNAEADITAVCTTYLSFKVFQSGGCQTDAEFKERLQLNPFYHYAACNWGHHAREAVTLIPGVIDFLTRKAQVDASSQALIAIELNPEYFNYNQEDLRQMTGLHLAAYFGVEAVVKLLLKTSRVEADSRDNDDRTPLSWAAANGHEAVVKLLLETGKVDADSRDNSNQTPLSWAAANGHEAVVKLLLETGKVKADSKDKRSQTPLSRATKNGHEAIVTLLLETSKVKADLKDNSSRTPLSEVSANKMTAITHAEFDQKTESLEVAEKFTREIRGRTILVTGVNHRGIGFITSKAFSDINFEKINKGLPEAEQPSYDILRLLGAINPEEKSYLLPEGYNQSKVANVLFGVTANKCLYDKYRILSLAVNPGAIETELGRYTTPETVAATQRIMKSEAIDFKTLGAGATTTLVAATDPRLGIPTKSKDG</sequence>
<comment type="caution">
    <text evidence="6">The sequence shown here is derived from an EMBL/GenBank/DDBJ whole genome shotgun (WGS) entry which is preliminary data.</text>
</comment>
<evidence type="ECO:0000256" key="1">
    <source>
        <dbReference type="ARBA" id="ARBA00022737"/>
    </source>
</evidence>
<feature type="compositionally biased region" description="Polar residues" evidence="3">
    <location>
        <begin position="560"/>
        <end position="576"/>
    </location>
</feature>
<feature type="compositionally biased region" description="Low complexity" evidence="3">
    <location>
        <begin position="599"/>
        <end position="614"/>
    </location>
</feature>
<name>A0A8H4RS57_9HELO</name>
<proteinExistence type="predicted"/>
<reference evidence="6 7" key="1">
    <citation type="submission" date="2020-03" db="EMBL/GenBank/DDBJ databases">
        <title>Draft Genome Sequence of Cudoniella acicularis.</title>
        <authorList>
            <person name="Buettner E."/>
            <person name="Kellner H."/>
        </authorList>
    </citation>
    <scope>NUCLEOTIDE SEQUENCE [LARGE SCALE GENOMIC DNA]</scope>
    <source>
        <strain evidence="6 7">DSM 108380</strain>
    </source>
</reference>
<feature type="region of interest" description="Disordered" evidence="3">
    <location>
        <begin position="546"/>
        <end position="630"/>
    </location>
</feature>
<feature type="domain" description="Nephrocystin 3-like N-terminal" evidence="5">
    <location>
        <begin position="919"/>
        <end position="1084"/>
    </location>
</feature>
<evidence type="ECO:0000259" key="5">
    <source>
        <dbReference type="Pfam" id="PF24883"/>
    </source>
</evidence>
<dbReference type="Pfam" id="PF12796">
    <property type="entry name" value="Ank_2"/>
    <property type="match status" value="1"/>
</dbReference>
<evidence type="ECO:0000313" key="7">
    <source>
        <dbReference type="Proteomes" id="UP000566819"/>
    </source>
</evidence>
<dbReference type="PROSITE" id="PS50297">
    <property type="entry name" value="ANK_REP_REGION"/>
    <property type="match status" value="2"/>
</dbReference>
<dbReference type="InterPro" id="IPR056884">
    <property type="entry name" value="NPHP3-like_N"/>
</dbReference>
<evidence type="ECO:0000256" key="3">
    <source>
        <dbReference type="SAM" id="MobiDB-lite"/>
    </source>
</evidence>
<protein>
    <recommendedName>
        <fullName evidence="8">NACHT domain-containing protein</fullName>
    </recommendedName>
</protein>
<organism evidence="6 7">
    <name type="scientific">Cudoniella acicularis</name>
    <dbReference type="NCBI Taxonomy" id="354080"/>
    <lineage>
        <taxon>Eukaryota</taxon>
        <taxon>Fungi</taxon>
        <taxon>Dikarya</taxon>
        <taxon>Ascomycota</taxon>
        <taxon>Pezizomycotina</taxon>
        <taxon>Leotiomycetes</taxon>
        <taxon>Helotiales</taxon>
        <taxon>Tricladiaceae</taxon>
        <taxon>Cudoniella</taxon>
    </lineage>
</organism>
<dbReference type="Pfam" id="PF24883">
    <property type="entry name" value="NPHP3_N"/>
    <property type="match status" value="1"/>
</dbReference>
<keyword evidence="2" id="KW-0040">ANK repeat</keyword>
<dbReference type="InterPro" id="IPR027417">
    <property type="entry name" value="P-loop_NTPase"/>
</dbReference>
<dbReference type="SUPFAM" id="SSF48403">
    <property type="entry name" value="Ankyrin repeat"/>
    <property type="match status" value="1"/>
</dbReference>
<dbReference type="PROSITE" id="PS50088">
    <property type="entry name" value="ANK_REPEAT"/>
    <property type="match status" value="2"/>
</dbReference>
<dbReference type="PANTHER" id="PTHR10039">
    <property type="entry name" value="AMELOGENIN"/>
    <property type="match status" value="1"/>
</dbReference>
<gene>
    <name evidence="6" type="ORF">G7Y89_g4134</name>
</gene>
<feature type="region of interest" description="Disordered" evidence="3">
    <location>
        <begin position="796"/>
        <end position="820"/>
    </location>
</feature>
<feature type="compositionally biased region" description="Polar residues" evidence="3">
    <location>
        <begin position="806"/>
        <end position="815"/>
    </location>
</feature>
<dbReference type="EMBL" id="JAAMPI010000217">
    <property type="protein sequence ID" value="KAF4633985.1"/>
    <property type="molecule type" value="Genomic_DNA"/>
</dbReference>
<dbReference type="PANTHER" id="PTHR10039:SF15">
    <property type="entry name" value="NACHT DOMAIN-CONTAINING PROTEIN"/>
    <property type="match status" value="1"/>
</dbReference>
<evidence type="ECO:0000256" key="2">
    <source>
        <dbReference type="PROSITE-ProRule" id="PRU00023"/>
    </source>
</evidence>
<dbReference type="Pfam" id="PF22939">
    <property type="entry name" value="WHD_GPIID"/>
    <property type="match status" value="1"/>
</dbReference>
<dbReference type="SMART" id="SM00248">
    <property type="entry name" value="ANK"/>
    <property type="match status" value="4"/>
</dbReference>
<feature type="compositionally biased region" description="Polar residues" evidence="3">
    <location>
        <begin position="584"/>
        <end position="598"/>
    </location>
</feature>
<dbReference type="Gene3D" id="3.40.50.720">
    <property type="entry name" value="NAD(P)-binding Rossmann-like Domain"/>
    <property type="match status" value="1"/>
</dbReference>
<keyword evidence="1" id="KW-0677">Repeat</keyword>
<accession>A0A8H4RS57</accession>
<dbReference type="SUPFAM" id="SSF52540">
    <property type="entry name" value="P-loop containing nucleoside triphosphate hydrolases"/>
    <property type="match status" value="1"/>
</dbReference>
<dbReference type="Gene3D" id="3.40.50.300">
    <property type="entry name" value="P-loop containing nucleotide triphosphate hydrolases"/>
    <property type="match status" value="1"/>
</dbReference>
<dbReference type="InterPro" id="IPR054471">
    <property type="entry name" value="GPIID_WHD"/>
</dbReference>
<feature type="repeat" description="ANK" evidence="2">
    <location>
        <begin position="1452"/>
        <end position="1476"/>
    </location>
</feature>
<dbReference type="Proteomes" id="UP000566819">
    <property type="component" value="Unassembled WGS sequence"/>
</dbReference>
<evidence type="ECO:0008006" key="8">
    <source>
        <dbReference type="Google" id="ProtNLM"/>
    </source>
</evidence>
<evidence type="ECO:0000313" key="6">
    <source>
        <dbReference type="EMBL" id="KAF4633985.1"/>
    </source>
</evidence>
<evidence type="ECO:0000259" key="4">
    <source>
        <dbReference type="Pfam" id="PF22939"/>
    </source>
</evidence>
<feature type="domain" description="GPI inositol-deacylase winged helix" evidence="4">
    <location>
        <begin position="1205"/>
        <end position="1280"/>
    </location>
</feature>
<dbReference type="Gene3D" id="1.25.40.20">
    <property type="entry name" value="Ankyrin repeat-containing domain"/>
    <property type="match status" value="2"/>
</dbReference>
<feature type="repeat" description="ANK" evidence="2">
    <location>
        <begin position="1418"/>
        <end position="1442"/>
    </location>
</feature>
<dbReference type="InterPro" id="IPR002110">
    <property type="entry name" value="Ankyrin_rpt"/>
</dbReference>
<dbReference type="InterPro" id="IPR036770">
    <property type="entry name" value="Ankyrin_rpt-contain_sf"/>
</dbReference>